<evidence type="ECO:0000256" key="5">
    <source>
        <dbReference type="ARBA" id="ARBA00022806"/>
    </source>
</evidence>
<evidence type="ECO:0000256" key="10">
    <source>
        <dbReference type="ARBA" id="ARBA00023235"/>
    </source>
</evidence>
<dbReference type="PROSITE" id="PS51198">
    <property type="entry name" value="UVRD_HELICASE_ATP_BIND"/>
    <property type="match status" value="1"/>
</dbReference>
<evidence type="ECO:0000256" key="1">
    <source>
        <dbReference type="ARBA" id="ARBA00022722"/>
    </source>
</evidence>
<evidence type="ECO:0000313" key="18">
    <source>
        <dbReference type="EMBL" id="TYR31480.1"/>
    </source>
</evidence>
<evidence type="ECO:0000256" key="14">
    <source>
        <dbReference type="ARBA" id="ARBA00048988"/>
    </source>
</evidence>
<evidence type="ECO:0000256" key="2">
    <source>
        <dbReference type="ARBA" id="ARBA00022741"/>
    </source>
</evidence>
<proteinExistence type="predicted"/>
<comment type="caution">
    <text evidence="18">The sequence shown here is derived from an EMBL/GenBank/DDBJ whole genome shotgun (WGS) entry which is preliminary data.</text>
</comment>
<evidence type="ECO:0000256" key="15">
    <source>
        <dbReference type="PROSITE-ProRule" id="PRU00560"/>
    </source>
</evidence>
<dbReference type="PANTHER" id="PTHR11070">
    <property type="entry name" value="UVRD / RECB / PCRA DNA HELICASE FAMILY MEMBER"/>
    <property type="match status" value="1"/>
</dbReference>
<dbReference type="GO" id="GO:0005524">
    <property type="term" value="F:ATP binding"/>
    <property type="evidence" value="ECO:0007669"/>
    <property type="project" value="UniProtKB-UniRule"/>
</dbReference>
<organism evidence="18 19">
    <name type="scientific">Neoaquamicrobium microcysteis</name>
    <dbReference type="NCBI Taxonomy" id="2682781"/>
    <lineage>
        <taxon>Bacteria</taxon>
        <taxon>Pseudomonadati</taxon>
        <taxon>Pseudomonadota</taxon>
        <taxon>Alphaproteobacteria</taxon>
        <taxon>Hyphomicrobiales</taxon>
        <taxon>Phyllobacteriaceae</taxon>
        <taxon>Neoaquamicrobium</taxon>
    </lineage>
</organism>
<comment type="catalytic activity">
    <reaction evidence="14">
        <text>ATP + H2O = ADP + phosphate + H(+)</text>
        <dbReference type="Rhea" id="RHEA:13065"/>
        <dbReference type="ChEBI" id="CHEBI:15377"/>
        <dbReference type="ChEBI" id="CHEBI:15378"/>
        <dbReference type="ChEBI" id="CHEBI:30616"/>
        <dbReference type="ChEBI" id="CHEBI:43474"/>
        <dbReference type="ChEBI" id="CHEBI:456216"/>
        <dbReference type="EC" id="5.6.2.4"/>
    </reaction>
</comment>
<comment type="catalytic activity">
    <reaction evidence="11">
        <text>Couples ATP hydrolysis with the unwinding of duplex DNA by translocating in the 3'-5' direction.</text>
        <dbReference type="EC" id="5.6.2.4"/>
    </reaction>
</comment>
<dbReference type="GO" id="GO:0043138">
    <property type="term" value="F:3'-5' DNA helicase activity"/>
    <property type="evidence" value="ECO:0007669"/>
    <property type="project" value="UniProtKB-EC"/>
</dbReference>
<dbReference type="EMBL" id="VSZS01000064">
    <property type="protein sequence ID" value="TYR31480.1"/>
    <property type="molecule type" value="Genomic_DNA"/>
</dbReference>
<dbReference type="AlphaFoldDB" id="A0A5D4GY72"/>
<keyword evidence="1" id="KW-0540">Nuclease</keyword>
<evidence type="ECO:0000256" key="7">
    <source>
        <dbReference type="ARBA" id="ARBA00022840"/>
    </source>
</evidence>
<evidence type="ECO:0000256" key="12">
    <source>
        <dbReference type="ARBA" id="ARBA00034808"/>
    </source>
</evidence>
<keyword evidence="4 15" id="KW-0378">Hydrolase</keyword>
<keyword evidence="8" id="KW-0238">DNA-binding</keyword>
<protein>
    <recommendedName>
        <fullName evidence="12">DNA 3'-5' helicase</fullName>
        <ecNumber evidence="12">5.6.2.4</ecNumber>
    </recommendedName>
    <alternativeName>
        <fullName evidence="13">DNA 3'-5' helicase II</fullName>
    </alternativeName>
</protein>
<evidence type="ECO:0000256" key="4">
    <source>
        <dbReference type="ARBA" id="ARBA00022801"/>
    </source>
</evidence>
<dbReference type="InterPro" id="IPR011335">
    <property type="entry name" value="Restrct_endonuc-II-like"/>
</dbReference>
<dbReference type="PANTHER" id="PTHR11070:SF2">
    <property type="entry name" value="ATP-DEPENDENT DNA HELICASE SRS2"/>
    <property type="match status" value="1"/>
</dbReference>
<dbReference type="SUPFAM" id="SSF52980">
    <property type="entry name" value="Restriction endonuclease-like"/>
    <property type="match status" value="1"/>
</dbReference>
<evidence type="ECO:0000259" key="16">
    <source>
        <dbReference type="PROSITE" id="PS51198"/>
    </source>
</evidence>
<dbReference type="SUPFAM" id="SSF52540">
    <property type="entry name" value="P-loop containing nucleoside triphosphate hydrolases"/>
    <property type="match status" value="1"/>
</dbReference>
<dbReference type="GO" id="GO:0033202">
    <property type="term" value="C:DNA helicase complex"/>
    <property type="evidence" value="ECO:0007669"/>
    <property type="project" value="TreeGrafter"/>
</dbReference>
<keyword evidence="9" id="KW-0234">DNA repair</keyword>
<dbReference type="InterPro" id="IPR014017">
    <property type="entry name" value="DNA_helicase_UvrD-like_C"/>
</dbReference>
<dbReference type="GO" id="GO:0003677">
    <property type="term" value="F:DNA binding"/>
    <property type="evidence" value="ECO:0007669"/>
    <property type="project" value="UniProtKB-KW"/>
</dbReference>
<dbReference type="Gene3D" id="3.90.320.10">
    <property type="match status" value="1"/>
</dbReference>
<dbReference type="Proteomes" id="UP000323258">
    <property type="component" value="Unassembled WGS sequence"/>
</dbReference>
<keyword evidence="2 15" id="KW-0547">Nucleotide-binding</keyword>
<dbReference type="GO" id="GO:0004527">
    <property type="term" value="F:exonuclease activity"/>
    <property type="evidence" value="ECO:0007669"/>
    <property type="project" value="UniProtKB-KW"/>
</dbReference>
<dbReference type="InterPro" id="IPR027417">
    <property type="entry name" value="P-loop_NTPase"/>
</dbReference>
<evidence type="ECO:0000313" key="19">
    <source>
        <dbReference type="Proteomes" id="UP000323258"/>
    </source>
</evidence>
<dbReference type="GO" id="GO:0000725">
    <property type="term" value="P:recombinational repair"/>
    <property type="evidence" value="ECO:0007669"/>
    <property type="project" value="TreeGrafter"/>
</dbReference>
<evidence type="ECO:0000259" key="17">
    <source>
        <dbReference type="PROSITE" id="PS51217"/>
    </source>
</evidence>
<evidence type="ECO:0000256" key="6">
    <source>
        <dbReference type="ARBA" id="ARBA00022839"/>
    </source>
</evidence>
<dbReference type="RefSeq" id="WP_148915452.1">
    <property type="nucleotide sequence ID" value="NZ_VSZS01000064.1"/>
</dbReference>
<dbReference type="GO" id="GO:0005829">
    <property type="term" value="C:cytosol"/>
    <property type="evidence" value="ECO:0007669"/>
    <property type="project" value="TreeGrafter"/>
</dbReference>
<dbReference type="Gene3D" id="3.40.50.300">
    <property type="entry name" value="P-loop containing nucleotide triphosphate hydrolases"/>
    <property type="match status" value="4"/>
</dbReference>
<evidence type="ECO:0000256" key="13">
    <source>
        <dbReference type="ARBA" id="ARBA00034923"/>
    </source>
</evidence>
<evidence type="ECO:0000256" key="3">
    <source>
        <dbReference type="ARBA" id="ARBA00022763"/>
    </source>
</evidence>
<accession>A0A5D4GY72</accession>
<keyword evidence="3" id="KW-0227">DNA damage</keyword>
<keyword evidence="19" id="KW-1185">Reference proteome</keyword>
<keyword evidence="7 15" id="KW-0067">ATP-binding</keyword>
<dbReference type="NCBIfam" id="TIGR02784">
    <property type="entry name" value="addA_alphas"/>
    <property type="match status" value="1"/>
</dbReference>
<keyword evidence="6" id="KW-0269">Exonuclease</keyword>
<dbReference type="Pfam" id="PF12705">
    <property type="entry name" value="PDDEXK_1"/>
    <property type="match status" value="1"/>
</dbReference>
<dbReference type="InterPro" id="IPR000212">
    <property type="entry name" value="DNA_helicase_UvrD/REP"/>
</dbReference>
<dbReference type="Gene3D" id="1.10.486.10">
    <property type="entry name" value="PCRA, domain 4"/>
    <property type="match status" value="1"/>
</dbReference>
<feature type="binding site" evidence="15">
    <location>
        <begin position="29"/>
        <end position="36"/>
    </location>
    <ligand>
        <name>ATP</name>
        <dbReference type="ChEBI" id="CHEBI:30616"/>
    </ligand>
</feature>
<name>A0A5D4GY72_9HYPH</name>
<gene>
    <name evidence="18" type="primary">addA</name>
    <name evidence="18" type="ORF">FY036_14475</name>
</gene>
<dbReference type="Pfam" id="PF00580">
    <property type="entry name" value="UvrD-helicase"/>
    <property type="match status" value="1"/>
</dbReference>
<keyword evidence="10" id="KW-0413">Isomerase</keyword>
<sequence>MSDRPNIPEDTRAAQSAAATPGVSAWVSANAGSGKTHVLASRVIRLLLGGAEPSRILCLTYTRAAAANMAARVFANLARWTTLAEERLAAELTELEGRRPDAARIRLARRLFAHALETPGGLKIQTIHAFCEAVLHQFPLEANIAGHFEMLDSQMEAALVAEARREMIAHAAADAGADLAEAFAVVLEHGGESGLESLLGGIVAQRDALRAFIAQAGEGDARFRPFFEEFGFAETDTTASLAGAIWPDPYFNRGLAVAIGSRAAAAGKSIAETFASDLTNACALADPVERLDALRGLLLTKKSGGVWAAKSASRIMAKGVGEYFPDFVPEFERFAGAIDAACDRKALLAMLQATRAALVIADWLILRYQRLKSARGFLDFNDLITRTAALLARNDAGAWVQYKLDKGIDHILLDEAQDTSPDQWAVVNALASEFFAGIGAREGRTRTVFAVGDEKQSIYSFQGAEPESFALSGRTFRERVEGAEGRFEHVRLTRSFRSTEDVLSAVDLVFASETNRDGLTRDPEPIEHLAIRENAPGHVELWPSLSPTVVEEPDDWTQAIDHASAPAVRLAQQIASTIAHWLSSGEVIAGRGRLLAPGDVMVLVRKRDRFIHALGRELKNRRIPVAGADRLMLTGHIAVQDLMAAARVALQPEDDLSLAALLKSPAFGFDEDLLFELAARRPAGQSLLSALRASHSTDGRVTTALETVSRWRNEAGYKRPFEFFAGLLARDGLRRKFIARLGPEAGDVVDEFLNFCLVAERSGVVGLEALIALLDGGGPEIKREMDQTRGEVRIMTAHAAKGLEAPVVFLVDSGAAAFSDSHLPRLMPFEAPQRGWRGKGFLWRATSDMNNSFAQGLSATARRKAEQEYRRLLYVGMTRAEDRLVVCGYHGKRGQPEGAWHVMVRDALAGSPATREITHPATSETILRYQVTPSGPVALKAEQAGVAPTVPPLPPALMEDVPPAPVLPRPLSPSSAGVVIEPGPDAVQSPRSPVLDADAVGSFGIERGLAAHRLLQILPTLPGDQRDAAMRRYLDRVGRDWTQGEREKLGASVAALLADAQYAPIFAPGSRAEVAIMGRVTIGSVERAVSGKIDRLVVTDDAVLIVDYKTNRPPPAAPGEVPQAHIAQMALYRALLAPLYPGRPVRAALVYTERPILVPVSPETMDAALARLTHA</sequence>
<reference evidence="18 19" key="1">
    <citation type="submission" date="2019-08" db="EMBL/GenBank/DDBJ databases">
        <authorList>
            <person name="Seo Y.L."/>
        </authorList>
    </citation>
    <scope>NUCLEOTIDE SEQUENCE [LARGE SCALE GENOMIC DNA]</scope>
    <source>
        <strain evidence="18 19">MaA-C15</strain>
    </source>
</reference>
<dbReference type="Pfam" id="PF13361">
    <property type="entry name" value="UvrD_C"/>
    <property type="match status" value="1"/>
</dbReference>
<feature type="domain" description="UvrD-like helicase ATP-binding" evidence="16">
    <location>
        <begin position="8"/>
        <end position="499"/>
    </location>
</feature>
<dbReference type="EC" id="5.6.2.4" evidence="12"/>
<dbReference type="InterPro" id="IPR011604">
    <property type="entry name" value="PDDEXK-like_dom_sf"/>
</dbReference>
<evidence type="ECO:0000256" key="8">
    <source>
        <dbReference type="ARBA" id="ARBA00023125"/>
    </source>
</evidence>
<feature type="domain" description="UvrD-like helicase C-terminal" evidence="17">
    <location>
        <begin position="529"/>
        <end position="802"/>
    </location>
</feature>
<keyword evidence="5 15" id="KW-0347">Helicase</keyword>
<dbReference type="OrthoDB" id="9810135at2"/>
<evidence type="ECO:0000256" key="9">
    <source>
        <dbReference type="ARBA" id="ARBA00023204"/>
    </source>
</evidence>
<evidence type="ECO:0000256" key="11">
    <source>
        <dbReference type="ARBA" id="ARBA00034617"/>
    </source>
</evidence>
<dbReference type="InterPro" id="IPR038726">
    <property type="entry name" value="PDDEXK_AddAB-type"/>
</dbReference>
<dbReference type="InterPro" id="IPR014016">
    <property type="entry name" value="UvrD-like_ATP-bd"/>
</dbReference>
<reference evidence="18 19" key="2">
    <citation type="submission" date="2019-09" db="EMBL/GenBank/DDBJ databases">
        <title>Mesorhizobium sp. MaA-C15 isolated from Microcystis aeruginosa.</title>
        <authorList>
            <person name="Jeong S.E."/>
            <person name="Jin H.M."/>
            <person name="Jeon C.O."/>
        </authorList>
    </citation>
    <scope>NUCLEOTIDE SEQUENCE [LARGE SCALE GENOMIC DNA]</scope>
    <source>
        <strain evidence="18 19">MaA-C15</strain>
    </source>
</reference>
<dbReference type="PROSITE" id="PS51217">
    <property type="entry name" value="UVRD_HELICASE_CTER"/>
    <property type="match status" value="1"/>
</dbReference>
<dbReference type="InterPro" id="IPR014151">
    <property type="entry name" value="DNA_helicase_AddA"/>
</dbReference>